<evidence type="ECO:0000313" key="2">
    <source>
        <dbReference type="EMBL" id="KAK2646467.1"/>
    </source>
</evidence>
<comment type="caution">
    <text evidence="2">The sequence shown here is derived from an EMBL/GenBank/DDBJ whole genome shotgun (WGS) entry which is preliminary data.</text>
</comment>
<feature type="region of interest" description="Disordered" evidence="1">
    <location>
        <begin position="1"/>
        <end position="61"/>
    </location>
</feature>
<protein>
    <submittedName>
        <fullName evidence="2">Uncharacterized protein</fullName>
    </submittedName>
</protein>
<keyword evidence="3" id="KW-1185">Reference proteome</keyword>
<sequence>MLQVVGKRGSRSLENISNNESGTINNPESAKNNLEIMSNDSETEEPSDLNIDETQDDAGSVRNKTRGRTRLHSLHLQKEPIQVELNVLRQPIGEPGKKLGQYIGFIVRDSAITPLTFEDWRYMPKESKIHMYDITKNRSETNKINYGKMTMHHTGGTKSFARLRDELTKNDPEGNEPDKIVMFKETYNRKKDKPTDPTIANAMVRCAENK</sequence>
<dbReference type="Proteomes" id="UP001280121">
    <property type="component" value="Unassembled WGS sequence"/>
</dbReference>
<accession>A0AAD9U2L9</accession>
<dbReference type="PANTHER" id="PTHR33144:SF25">
    <property type="entry name" value="DUF4216 DOMAIN-CONTAINING PROTEIN"/>
    <property type="match status" value="1"/>
</dbReference>
<dbReference type="AlphaFoldDB" id="A0AAD9U2L9"/>
<organism evidence="2 3">
    <name type="scientific">Dipteronia dyeriana</name>
    <dbReference type="NCBI Taxonomy" id="168575"/>
    <lineage>
        <taxon>Eukaryota</taxon>
        <taxon>Viridiplantae</taxon>
        <taxon>Streptophyta</taxon>
        <taxon>Embryophyta</taxon>
        <taxon>Tracheophyta</taxon>
        <taxon>Spermatophyta</taxon>
        <taxon>Magnoliopsida</taxon>
        <taxon>eudicotyledons</taxon>
        <taxon>Gunneridae</taxon>
        <taxon>Pentapetalae</taxon>
        <taxon>rosids</taxon>
        <taxon>malvids</taxon>
        <taxon>Sapindales</taxon>
        <taxon>Sapindaceae</taxon>
        <taxon>Hippocastanoideae</taxon>
        <taxon>Acereae</taxon>
        <taxon>Dipteronia</taxon>
    </lineage>
</organism>
<feature type="compositionally biased region" description="Acidic residues" evidence="1">
    <location>
        <begin position="41"/>
        <end position="56"/>
    </location>
</feature>
<gene>
    <name evidence="2" type="ORF">Ddye_021662</name>
</gene>
<reference evidence="2" key="1">
    <citation type="journal article" date="2023" name="Plant J.">
        <title>Genome sequences and population genomics provide insights into the demographic history, inbreeding, and mutation load of two 'living fossil' tree species of Dipteronia.</title>
        <authorList>
            <person name="Feng Y."/>
            <person name="Comes H.P."/>
            <person name="Chen J."/>
            <person name="Zhu S."/>
            <person name="Lu R."/>
            <person name="Zhang X."/>
            <person name="Li P."/>
            <person name="Qiu J."/>
            <person name="Olsen K.M."/>
            <person name="Qiu Y."/>
        </authorList>
    </citation>
    <scope>NUCLEOTIDE SEQUENCE</scope>
    <source>
        <strain evidence="2">KIB01</strain>
    </source>
</reference>
<evidence type="ECO:0000313" key="3">
    <source>
        <dbReference type="Proteomes" id="UP001280121"/>
    </source>
</evidence>
<dbReference type="Pfam" id="PF03004">
    <property type="entry name" value="Transposase_24"/>
    <property type="match status" value="1"/>
</dbReference>
<dbReference type="PANTHER" id="PTHR33144">
    <property type="entry name" value="OS10G0409366 PROTEIN-RELATED"/>
    <property type="match status" value="1"/>
</dbReference>
<dbReference type="InterPro" id="IPR004252">
    <property type="entry name" value="Probable_transposase_24"/>
</dbReference>
<dbReference type="EMBL" id="JANJYI010000006">
    <property type="protein sequence ID" value="KAK2646467.1"/>
    <property type="molecule type" value="Genomic_DNA"/>
</dbReference>
<name>A0AAD9U2L9_9ROSI</name>
<feature type="compositionally biased region" description="Polar residues" evidence="1">
    <location>
        <begin position="12"/>
        <end position="40"/>
    </location>
</feature>
<evidence type="ECO:0000256" key="1">
    <source>
        <dbReference type="SAM" id="MobiDB-lite"/>
    </source>
</evidence>
<proteinExistence type="predicted"/>